<sequence length="134" mass="15032">MNVVLRFDAEPTTTTTWCRDPRDPNMLIALACALCVRAVAGLPPSHPPLPSYEFFFFAGLMIADMIVFAIMAYFYQPYEPFKDSDENNTAFNANEEKTPYLNGSADKELNTPTTQRNGKNGVSNDGFNEEDTKF</sequence>
<organism evidence="3">
    <name type="scientific">Medioppia subpectinata</name>
    <dbReference type="NCBI Taxonomy" id="1979941"/>
    <lineage>
        <taxon>Eukaryota</taxon>
        <taxon>Metazoa</taxon>
        <taxon>Ecdysozoa</taxon>
        <taxon>Arthropoda</taxon>
        <taxon>Chelicerata</taxon>
        <taxon>Arachnida</taxon>
        <taxon>Acari</taxon>
        <taxon>Acariformes</taxon>
        <taxon>Sarcoptiformes</taxon>
        <taxon>Oribatida</taxon>
        <taxon>Brachypylina</taxon>
        <taxon>Oppioidea</taxon>
        <taxon>Oppiidae</taxon>
        <taxon>Medioppia</taxon>
    </lineage>
</organism>
<feature type="compositionally biased region" description="Polar residues" evidence="1">
    <location>
        <begin position="110"/>
        <end position="126"/>
    </location>
</feature>
<dbReference type="AlphaFoldDB" id="A0A7R9KAZ7"/>
<keyword evidence="4" id="KW-1185">Reference proteome</keyword>
<feature type="region of interest" description="Disordered" evidence="1">
    <location>
        <begin position="85"/>
        <end position="134"/>
    </location>
</feature>
<proteinExistence type="predicted"/>
<keyword evidence="2" id="KW-1133">Transmembrane helix</keyword>
<keyword evidence="2" id="KW-0472">Membrane</keyword>
<accession>A0A7R9KAZ7</accession>
<dbReference type="Proteomes" id="UP000759131">
    <property type="component" value="Unassembled WGS sequence"/>
</dbReference>
<dbReference type="OrthoDB" id="8904098at2759"/>
<dbReference type="EMBL" id="CAJPIZ010000025">
    <property type="protein sequence ID" value="CAG2100097.1"/>
    <property type="molecule type" value="Genomic_DNA"/>
</dbReference>
<evidence type="ECO:0000256" key="2">
    <source>
        <dbReference type="SAM" id="Phobius"/>
    </source>
</evidence>
<evidence type="ECO:0000256" key="1">
    <source>
        <dbReference type="SAM" id="MobiDB-lite"/>
    </source>
</evidence>
<evidence type="ECO:0000313" key="4">
    <source>
        <dbReference type="Proteomes" id="UP000759131"/>
    </source>
</evidence>
<keyword evidence="2" id="KW-0812">Transmembrane</keyword>
<feature type="transmembrane region" description="Helical" evidence="2">
    <location>
        <begin position="54"/>
        <end position="75"/>
    </location>
</feature>
<evidence type="ECO:0000313" key="3">
    <source>
        <dbReference type="EMBL" id="CAD7619667.1"/>
    </source>
</evidence>
<dbReference type="EMBL" id="OC854600">
    <property type="protein sequence ID" value="CAD7619667.1"/>
    <property type="molecule type" value="Genomic_DNA"/>
</dbReference>
<name>A0A7R9KAZ7_9ACAR</name>
<gene>
    <name evidence="3" type="ORF">OSB1V03_LOCUS167</name>
</gene>
<reference evidence="3" key="1">
    <citation type="submission" date="2020-11" db="EMBL/GenBank/DDBJ databases">
        <authorList>
            <person name="Tran Van P."/>
        </authorList>
    </citation>
    <scope>NUCLEOTIDE SEQUENCE</scope>
</reference>
<protein>
    <submittedName>
        <fullName evidence="3">Uncharacterized protein</fullName>
    </submittedName>
</protein>